<dbReference type="OrthoDB" id="3795258at2759"/>
<proteinExistence type="predicted"/>
<accession>A0A6A6HUR7</accession>
<dbReference type="GeneID" id="54580604"/>
<evidence type="ECO:0000313" key="3">
    <source>
        <dbReference type="Proteomes" id="UP000800094"/>
    </source>
</evidence>
<dbReference type="AlphaFoldDB" id="A0A6A6HUR7"/>
<dbReference type="Proteomes" id="UP000800094">
    <property type="component" value="Unassembled WGS sequence"/>
</dbReference>
<organism evidence="2 3">
    <name type="scientific">Trematosphaeria pertusa</name>
    <dbReference type="NCBI Taxonomy" id="390896"/>
    <lineage>
        <taxon>Eukaryota</taxon>
        <taxon>Fungi</taxon>
        <taxon>Dikarya</taxon>
        <taxon>Ascomycota</taxon>
        <taxon>Pezizomycotina</taxon>
        <taxon>Dothideomycetes</taxon>
        <taxon>Pleosporomycetidae</taxon>
        <taxon>Pleosporales</taxon>
        <taxon>Massarineae</taxon>
        <taxon>Trematosphaeriaceae</taxon>
        <taxon>Trematosphaeria</taxon>
    </lineage>
</organism>
<dbReference type="RefSeq" id="XP_033676755.1">
    <property type="nucleotide sequence ID" value="XM_033827274.1"/>
</dbReference>
<feature type="chain" id="PRO_5025493901" evidence="1">
    <location>
        <begin position="20"/>
        <end position="152"/>
    </location>
</feature>
<feature type="signal peptide" evidence="1">
    <location>
        <begin position="1"/>
        <end position="19"/>
    </location>
</feature>
<dbReference type="EMBL" id="ML987210">
    <property type="protein sequence ID" value="KAF2241751.1"/>
    <property type="molecule type" value="Genomic_DNA"/>
</dbReference>
<evidence type="ECO:0000256" key="1">
    <source>
        <dbReference type="SAM" id="SignalP"/>
    </source>
</evidence>
<gene>
    <name evidence="2" type="ORF">BU26DRAFT_511165</name>
</gene>
<sequence length="152" mass="16610">MRFLTTSFALLLPISLSLAQTTGPCDNTLGGPCDGVRVATTCFASIGMGSTREVPANEVYRCVDDQDAESAKKQVCACYGCDTALEPWVLKNGAWLVRTLSGFLWKPHCDSLFRLLFPAFLKPTIATSPQSTMYANVVQNPARYPFSTLVEF</sequence>
<evidence type="ECO:0000313" key="2">
    <source>
        <dbReference type="EMBL" id="KAF2241751.1"/>
    </source>
</evidence>
<reference evidence="2" key="1">
    <citation type="journal article" date="2020" name="Stud. Mycol.">
        <title>101 Dothideomycetes genomes: a test case for predicting lifestyles and emergence of pathogens.</title>
        <authorList>
            <person name="Haridas S."/>
            <person name="Albert R."/>
            <person name="Binder M."/>
            <person name="Bloem J."/>
            <person name="Labutti K."/>
            <person name="Salamov A."/>
            <person name="Andreopoulos B."/>
            <person name="Baker S."/>
            <person name="Barry K."/>
            <person name="Bills G."/>
            <person name="Bluhm B."/>
            <person name="Cannon C."/>
            <person name="Castanera R."/>
            <person name="Culley D."/>
            <person name="Daum C."/>
            <person name="Ezra D."/>
            <person name="Gonzalez J."/>
            <person name="Henrissat B."/>
            <person name="Kuo A."/>
            <person name="Liang C."/>
            <person name="Lipzen A."/>
            <person name="Lutzoni F."/>
            <person name="Magnuson J."/>
            <person name="Mondo S."/>
            <person name="Nolan M."/>
            <person name="Ohm R."/>
            <person name="Pangilinan J."/>
            <person name="Park H.-J."/>
            <person name="Ramirez L."/>
            <person name="Alfaro M."/>
            <person name="Sun H."/>
            <person name="Tritt A."/>
            <person name="Yoshinaga Y."/>
            <person name="Zwiers L.-H."/>
            <person name="Turgeon B."/>
            <person name="Goodwin S."/>
            <person name="Spatafora J."/>
            <person name="Crous P."/>
            <person name="Grigoriev I."/>
        </authorList>
    </citation>
    <scope>NUCLEOTIDE SEQUENCE</scope>
    <source>
        <strain evidence="2">CBS 122368</strain>
    </source>
</reference>
<keyword evidence="3" id="KW-1185">Reference proteome</keyword>
<protein>
    <submittedName>
        <fullName evidence="2">Uncharacterized protein</fullName>
    </submittedName>
</protein>
<name>A0A6A6HUR7_9PLEO</name>
<keyword evidence="1" id="KW-0732">Signal</keyword>